<evidence type="ECO:0000313" key="2">
    <source>
        <dbReference type="EMBL" id="GAB33614.1"/>
    </source>
</evidence>
<reference evidence="2" key="1">
    <citation type="submission" date="2012-02" db="EMBL/GenBank/DDBJ databases">
        <title>Whole genome shotgun sequence of Gordonia otitidis NBRC 100426.</title>
        <authorList>
            <person name="Yoshida I."/>
            <person name="Hosoyama A."/>
            <person name="Tsuchikane K."/>
            <person name="Katsumata H."/>
            <person name="Yamazaki S."/>
            <person name="Fujita N."/>
        </authorList>
    </citation>
    <scope>NUCLEOTIDE SEQUENCE [LARGE SCALE GENOMIC DNA]</scope>
    <source>
        <strain evidence="2">NBRC 100426</strain>
    </source>
</reference>
<keyword evidence="3" id="KW-1185">Reference proteome</keyword>
<feature type="compositionally biased region" description="Polar residues" evidence="1">
    <location>
        <begin position="1"/>
        <end position="10"/>
    </location>
</feature>
<feature type="region of interest" description="Disordered" evidence="1">
    <location>
        <begin position="1"/>
        <end position="72"/>
    </location>
</feature>
<sequence>MPDDSVTVSVDTPFISRRPDDIDESGPGQALPAEHPTAAHAAYRGHIGPPPPPASSPVGPLPDRTGGDLTTLAVATDDQRIRGLRGLGRPIDPIPVWSREDSKKTESRHDLLSQAVLRDT</sequence>
<dbReference type="AlphaFoldDB" id="H5TJF6"/>
<proteinExistence type="predicted"/>
<name>H5TJF6_GORO1</name>
<accession>H5TJF6</accession>
<feature type="compositionally biased region" description="Basic and acidic residues" evidence="1">
    <location>
        <begin position="98"/>
        <end position="111"/>
    </location>
</feature>
<dbReference type="STRING" id="1108044.GOOTI_075_00130"/>
<protein>
    <submittedName>
        <fullName evidence="2">Uncharacterized protein</fullName>
    </submittedName>
</protein>
<comment type="caution">
    <text evidence="2">The sequence shown here is derived from an EMBL/GenBank/DDBJ whole genome shotgun (WGS) entry which is preliminary data.</text>
</comment>
<evidence type="ECO:0000313" key="3">
    <source>
        <dbReference type="Proteomes" id="UP000005038"/>
    </source>
</evidence>
<gene>
    <name evidence="2" type="ORF">GOOTI_075_00130</name>
</gene>
<dbReference type="EMBL" id="BAFB01000075">
    <property type="protein sequence ID" value="GAB33614.1"/>
    <property type="molecule type" value="Genomic_DNA"/>
</dbReference>
<evidence type="ECO:0000256" key="1">
    <source>
        <dbReference type="SAM" id="MobiDB-lite"/>
    </source>
</evidence>
<organism evidence="2 3">
    <name type="scientific">Gordonia otitidis (strain DSM 44809 / CCUG 52243 / JCM 12355 / NBRC 100426 / IFM 10032)</name>
    <dbReference type="NCBI Taxonomy" id="1108044"/>
    <lineage>
        <taxon>Bacteria</taxon>
        <taxon>Bacillati</taxon>
        <taxon>Actinomycetota</taxon>
        <taxon>Actinomycetes</taxon>
        <taxon>Mycobacteriales</taxon>
        <taxon>Gordoniaceae</taxon>
        <taxon>Gordonia</taxon>
    </lineage>
</organism>
<dbReference type="Proteomes" id="UP000005038">
    <property type="component" value="Unassembled WGS sequence"/>
</dbReference>
<feature type="region of interest" description="Disordered" evidence="1">
    <location>
        <begin position="84"/>
        <end position="120"/>
    </location>
</feature>